<reference evidence="3" key="3">
    <citation type="submission" date="2016-03" db="UniProtKB">
        <authorList>
            <consortium name="EnsemblProtists"/>
        </authorList>
    </citation>
    <scope>IDENTIFICATION</scope>
</reference>
<protein>
    <submittedName>
        <fullName evidence="2 3">Uncharacterized protein</fullName>
    </submittedName>
</protein>
<dbReference type="RefSeq" id="XP_005821388.1">
    <property type="nucleotide sequence ID" value="XM_005821331.1"/>
</dbReference>
<dbReference type="AlphaFoldDB" id="L1IDV5"/>
<evidence type="ECO:0000313" key="3">
    <source>
        <dbReference type="EnsemblProtists" id="EKX34408"/>
    </source>
</evidence>
<accession>L1IDV5</accession>
<gene>
    <name evidence="2" type="ORF">GUITHDRAFT_119410</name>
</gene>
<feature type="compositionally biased region" description="Low complexity" evidence="1">
    <location>
        <begin position="145"/>
        <end position="158"/>
    </location>
</feature>
<keyword evidence="4" id="KW-1185">Reference proteome</keyword>
<reference evidence="2 4" key="1">
    <citation type="journal article" date="2012" name="Nature">
        <title>Algal genomes reveal evolutionary mosaicism and the fate of nucleomorphs.</title>
        <authorList>
            <consortium name="DOE Joint Genome Institute"/>
            <person name="Curtis B.A."/>
            <person name="Tanifuji G."/>
            <person name="Burki F."/>
            <person name="Gruber A."/>
            <person name="Irimia M."/>
            <person name="Maruyama S."/>
            <person name="Arias M.C."/>
            <person name="Ball S.G."/>
            <person name="Gile G.H."/>
            <person name="Hirakawa Y."/>
            <person name="Hopkins J.F."/>
            <person name="Kuo A."/>
            <person name="Rensing S.A."/>
            <person name="Schmutz J."/>
            <person name="Symeonidi A."/>
            <person name="Elias M."/>
            <person name="Eveleigh R.J."/>
            <person name="Herman E.K."/>
            <person name="Klute M.J."/>
            <person name="Nakayama T."/>
            <person name="Obornik M."/>
            <person name="Reyes-Prieto A."/>
            <person name="Armbrust E.V."/>
            <person name="Aves S.J."/>
            <person name="Beiko R.G."/>
            <person name="Coutinho P."/>
            <person name="Dacks J.B."/>
            <person name="Durnford D.G."/>
            <person name="Fast N.M."/>
            <person name="Green B.R."/>
            <person name="Grisdale C.J."/>
            <person name="Hempel F."/>
            <person name="Henrissat B."/>
            <person name="Hoppner M.P."/>
            <person name="Ishida K."/>
            <person name="Kim E."/>
            <person name="Koreny L."/>
            <person name="Kroth P.G."/>
            <person name="Liu Y."/>
            <person name="Malik S.B."/>
            <person name="Maier U.G."/>
            <person name="McRose D."/>
            <person name="Mock T."/>
            <person name="Neilson J.A."/>
            <person name="Onodera N.T."/>
            <person name="Poole A.M."/>
            <person name="Pritham E.J."/>
            <person name="Richards T.A."/>
            <person name="Rocap G."/>
            <person name="Roy S.W."/>
            <person name="Sarai C."/>
            <person name="Schaack S."/>
            <person name="Shirato S."/>
            <person name="Slamovits C.H."/>
            <person name="Spencer D.F."/>
            <person name="Suzuki S."/>
            <person name="Worden A.Z."/>
            <person name="Zauner S."/>
            <person name="Barry K."/>
            <person name="Bell C."/>
            <person name="Bharti A.K."/>
            <person name="Crow J.A."/>
            <person name="Grimwood J."/>
            <person name="Kramer R."/>
            <person name="Lindquist E."/>
            <person name="Lucas S."/>
            <person name="Salamov A."/>
            <person name="McFadden G.I."/>
            <person name="Lane C.E."/>
            <person name="Keeling P.J."/>
            <person name="Gray M.W."/>
            <person name="Grigoriev I.V."/>
            <person name="Archibald J.M."/>
        </authorList>
    </citation>
    <scope>NUCLEOTIDE SEQUENCE</scope>
    <source>
        <strain evidence="2 4">CCMP2712</strain>
    </source>
</reference>
<feature type="compositionally biased region" description="Low complexity" evidence="1">
    <location>
        <begin position="23"/>
        <end position="34"/>
    </location>
</feature>
<organism evidence="2">
    <name type="scientific">Guillardia theta (strain CCMP2712)</name>
    <name type="common">Cryptophyte</name>
    <dbReference type="NCBI Taxonomy" id="905079"/>
    <lineage>
        <taxon>Eukaryota</taxon>
        <taxon>Cryptophyceae</taxon>
        <taxon>Pyrenomonadales</taxon>
        <taxon>Geminigeraceae</taxon>
        <taxon>Guillardia</taxon>
    </lineage>
</organism>
<dbReference type="HOGENOM" id="CLU_1589540_0_0_1"/>
<feature type="region of interest" description="Disordered" evidence="1">
    <location>
        <begin position="1"/>
        <end position="168"/>
    </location>
</feature>
<evidence type="ECO:0000313" key="2">
    <source>
        <dbReference type="EMBL" id="EKX34408.1"/>
    </source>
</evidence>
<dbReference type="EMBL" id="JH993110">
    <property type="protein sequence ID" value="EKX34408.1"/>
    <property type="molecule type" value="Genomic_DNA"/>
</dbReference>
<feature type="compositionally biased region" description="Basic and acidic residues" evidence="1">
    <location>
        <begin position="93"/>
        <end position="111"/>
    </location>
</feature>
<evidence type="ECO:0000256" key="1">
    <source>
        <dbReference type="SAM" id="MobiDB-lite"/>
    </source>
</evidence>
<proteinExistence type="predicted"/>
<dbReference type="GeneID" id="17291162"/>
<dbReference type="EnsemblProtists" id="EKX34408">
    <property type="protein sequence ID" value="EKX34408"/>
    <property type="gene ID" value="GUITHDRAFT_119410"/>
</dbReference>
<dbReference type="PaxDb" id="55529-EKX34408"/>
<dbReference type="KEGG" id="gtt:GUITHDRAFT_119410"/>
<reference evidence="4" key="2">
    <citation type="submission" date="2012-11" db="EMBL/GenBank/DDBJ databases">
        <authorList>
            <person name="Kuo A."/>
            <person name="Curtis B.A."/>
            <person name="Tanifuji G."/>
            <person name="Burki F."/>
            <person name="Gruber A."/>
            <person name="Irimia M."/>
            <person name="Maruyama S."/>
            <person name="Arias M.C."/>
            <person name="Ball S.G."/>
            <person name="Gile G.H."/>
            <person name="Hirakawa Y."/>
            <person name="Hopkins J.F."/>
            <person name="Rensing S.A."/>
            <person name="Schmutz J."/>
            <person name="Symeonidi A."/>
            <person name="Elias M."/>
            <person name="Eveleigh R.J."/>
            <person name="Herman E.K."/>
            <person name="Klute M.J."/>
            <person name="Nakayama T."/>
            <person name="Obornik M."/>
            <person name="Reyes-Prieto A."/>
            <person name="Armbrust E.V."/>
            <person name="Aves S.J."/>
            <person name="Beiko R.G."/>
            <person name="Coutinho P."/>
            <person name="Dacks J.B."/>
            <person name="Durnford D.G."/>
            <person name="Fast N.M."/>
            <person name="Green B.R."/>
            <person name="Grisdale C."/>
            <person name="Hempe F."/>
            <person name="Henrissat B."/>
            <person name="Hoppner M.P."/>
            <person name="Ishida K.-I."/>
            <person name="Kim E."/>
            <person name="Koreny L."/>
            <person name="Kroth P.G."/>
            <person name="Liu Y."/>
            <person name="Malik S.-B."/>
            <person name="Maier U.G."/>
            <person name="McRose D."/>
            <person name="Mock T."/>
            <person name="Neilson J.A."/>
            <person name="Onodera N.T."/>
            <person name="Poole A.M."/>
            <person name="Pritham E.J."/>
            <person name="Richards T.A."/>
            <person name="Rocap G."/>
            <person name="Roy S.W."/>
            <person name="Sarai C."/>
            <person name="Schaack S."/>
            <person name="Shirato S."/>
            <person name="Slamovits C.H."/>
            <person name="Spencer D.F."/>
            <person name="Suzuki S."/>
            <person name="Worden A.Z."/>
            <person name="Zauner S."/>
            <person name="Barry K."/>
            <person name="Bell C."/>
            <person name="Bharti A.K."/>
            <person name="Crow J.A."/>
            <person name="Grimwood J."/>
            <person name="Kramer R."/>
            <person name="Lindquist E."/>
            <person name="Lucas S."/>
            <person name="Salamov A."/>
            <person name="McFadden G.I."/>
            <person name="Lane C.E."/>
            <person name="Keeling P.J."/>
            <person name="Gray M.W."/>
            <person name="Grigoriev I.V."/>
            <person name="Archibald J.M."/>
        </authorList>
    </citation>
    <scope>NUCLEOTIDE SEQUENCE</scope>
    <source>
        <strain evidence="4">CCMP2712</strain>
    </source>
</reference>
<feature type="compositionally biased region" description="Basic and acidic residues" evidence="1">
    <location>
        <begin position="122"/>
        <end position="131"/>
    </location>
</feature>
<sequence>MDSSYGGPGDQMAGYDQSNQNEQLQMLLLQQLQQGSEPSNDRRYGEYYSRGESSRSGFDRRGNVPPEMGGGYGSSRYERGYSQDDYGGMSHGQRGDDPRDQRRAQDLHRQQMLEQQQARLAAQKEQERQERLMQQQEHIRAQRASQMGSSWSGQGSMSHGPMVGGPKR</sequence>
<name>L1IDV5_GUITC</name>
<evidence type="ECO:0000313" key="4">
    <source>
        <dbReference type="Proteomes" id="UP000011087"/>
    </source>
</evidence>
<dbReference type="Proteomes" id="UP000011087">
    <property type="component" value="Unassembled WGS sequence"/>
</dbReference>